<evidence type="ECO:0000313" key="1">
    <source>
        <dbReference type="EMBL" id="CAC5366639.1"/>
    </source>
</evidence>
<gene>
    <name evidence="1" type="ORF">MCOR_6844</name>
</gene>
<proteinExistence type="predicted"/>
<sequence length="213" mass="23924">MWQGRRCVLRWCHLRDASAPSYMAAKYPTFESSHQPEYPVRRTFSGVNEETSGDEFLRYFENIMSSILGILKNQDRGGAPQFGRSQIDNGGGQQEAGTIVRWTELSPLNQMTDTEAKYQLQRPNKEVDVREREDGGRGERVIIGGVRSSLWEEDFISTHRCPGIMTSPVLFVSENTNWKGPKRPSLGSYSIGDCYGTAGRHEAVIKSGLTEQG</sequence>
<accession>A0A6J8AHG8</accession>
<dbReference type="AlphaFoldDB" id="A0A6J8AHG8"/>
<name>A0A6J8AHG8_MYTCO</name>
<protein>
    <submittedName>
        <fullName evidence="1">Uncharacterized protein</fullName>
    </submittedName>
</protein>
<organism evidence="1 2">
    <name type="scientific">Mytilus coruscus</name>
    <name type="common">Sea mussel</name>
    <dbReference type="NCBI Taxonomy" id="42192"/>
    <lineage>
        <taxon>Eukaryota</taxon>
        <taxon>Metazoa</taxon>
        <taxon>Spiralia</taxon>
        <taxon>Lophotrochozoa</taxon>
        <taxon>Mollusca</taxon>
        <taxon>Bivalvia</taxon>
        <taxon>Autobranchia</taxon>
        <taxon>Pteriomorphia</taxon>
        <taxon>Mytilida</taxon>
        <taxon>Mytiloidea</taxon>
        <taxon>Mytilidae</taxon>
        <taxon>Mytilinae</taxon>
        <taxon>Mytilus</taxon>
    </lineage>
</organism>
<dbReference type="EMBL" id="CACVKT020001324">
    <property type="protein sequence ID" value="CAC5366639.1"/>
    <property type="molecule type" value="Genomic_DNA"/>
</dbReference>
<dbReference type="Proteomes" id="UP000507470">
    <property type="component" value="Unassembled WGS sequence"/>
</dbReference>
<keyword evidence="2" id="KW-1185">Reference proteome</keyword>
<reference evidence="1 2" key="1">
    <citation type="submission" date="2020-06" db="EMBL/GenBank/DDBJ databases">
        <authorList>
            <person name="Li R."/>
            <person name="Bekaert M."/>
        </authorList>
    </citation>
    <scope>NUCLEOTIDE SEQUENCE [LARGE SCALE GENOMIC DNA]</scope>
    <source>
        <strain evidence="2">wild</strain>
    </source>
</reference>
<evidence type="ECO:0000313" key="2">
    <source>
        <dbReference type="Proteomes" id="UP000507470"/>
    </source>
</evidence>